<evidence type="ECO:0000313" key="3">
    <source>
        <dbReference type="Proteomes" id="UP000746747"/>
    </source>
</evidence>
<proteinExistence type="predicted"/>
<name>A0A8J2LZ43_9BILA</name>
<feature type="transmembrane region" description="Helical" evidence="1">
    <location>
        <begin position="12"/>
        <end position="42"/>
    </location>
</feature>
<evidence type="ECO:0000256" key="1">
    <source>
        <dbReference type="SAM" id="Phobius"/>
    </source>
</evidence>
<dbReference type="AlphaFoldDB" id="A0A8J2LZ43"/>
<gene>
    <name evidence="2" type="ORF">CJOHNSTONI_LOCUS2779</name>
</gene>
<keyword evidence="1" id="KW-1133">Transmembrane helix</keyword>
<evidence type="ECO:0000313" key="2">
    <source>
        <dbReference type="EMBL" id="CAG9532473.1"/>
    </source>
</evidence>
<dbReference type="EMBL" id="CAKAEH010000989">
    <property type="protein sequence ID" value="CAG9532473.1"/>
    <property type="molecule type" value="Genomic_DNA"/>
</dbReference>
<keyword evidence="1" id="KW-0812">Transmembrane</keyword>
<dbReference type="Proteomes" id="UP000746747">
    <property type="component" value="Unassembled WGS sequence"/>
</dbReference>
<dbReference type="OrthoDB" id="10412656at2759"/>
<reference evidence="2" key="1">
    <citation type="submission" date="2021-09" db="EMBL/GenBank/DDBJ databases">
        <authorList>
            <consortium name="Pathogen Informatics"/>
        </authorList>
    </citation>
    <scope>NUCLEOTIDE SEQUENCE</scope>
</reference>
<protein>
    <submittedName>
        <fullName evidence="2">Uncharacterized protein</fullName>
    </submittedName>
</protein>
<accession>A0A8J2LZ43</accession>
<keyword evidence="3" id="KW-1185">Reference proteome</keyword>
<organism evidence="2 3">
    <name type="scientific">Cercopithifilaria johnstoni</name>
    <dbReference type="NCBI Taxonomy" id="2874296"/>
    <lineage>
        <taxon>Eukaryota</taxon>
        <taxon>Metazoa</taxon>
        <taxon>Ecdysozoa</taxon>
        <taxon>Nematoda</taxon>
        <taxon>Chromadorea</taxon>
        <taxon>Rhabditida</taxon>
        <taxon>Spirurina</taxon>
        <taxon>Spiruromorpha</taxon>
        <taxon>Filarioidea</taxon>
        <taxon>Onchocercidae</taxon>
        <taxon>Cercopithifilaria</taxon>
    </lineage>
</organism>
<keyword evidence="1" id="KW-0472">Membrane</keyword>
<sequence>MVAKNMREYVNALTIIIITCFVLGKFATTIIIPMLCLCLCLARFCYVTRQKKEPEKLKCSREIHRAVSYARLSNSVSNTKSESGTPQHFMTDSTIIDMSRSERQIAKGQLGRSQCGGELKSKYISVTGSTSEQDDRL</sequence>
<comment type="caution">
    <text evidence="2">The sequence shown here is derived from an EMBL/GenBank/DDBJ whole genome shotgun (WGS) entry which is preliminary data.</text>
</comment>